<organism evidence="1">
    <name type="scientific">marine sediment metagenome</name>
    <dbReference type="NCBI Taxonomy" id="412755"/>
    <lineage>
        <taxon>unclassified sequences</taxon>
        <taxon>metagenomes</taxon>
        <taxon>ecological metagenomes</taxon>
    </lineage>
</organism>
<comment type="caution">
    <text evidence="1">The sequence shown here is derived from an EMBL/GenBank/DDBJ whole genome shotgun (WGS) entry which is preliminary data.</text>
</comment>
<dbReference type="EMBL" id="LAZR01005324">
    <property type="protein sequence ID" value="KKN00877.1"/>
    <property type="molecule type" value="Genomic_DNA"/>
</dbReference>
<feature type="non-terminal residue" evidence="1">
    <location>
        <position position="36"/>
    </location>
</feature>
<gene>
    <name evidence="1" type="ORF">LCGC14_1133280</name>
</gene>
<dbReference type="AlphaFoldDB" id="A0A0F9MNB8"/>
<protein>
    <submittedName>
        <fullName evidence="1">Uncharacterized protein</fullName>
    </submittedName>
</protein>
<evidence type="ECO:0000313" key="1">
    <source>
        <dbReference type="EMBL" id="KKN00877.1"/>
    </source>
</evidence>
<accession>A0A0F9MNB8</accession>
<sequence length="36" mass="3911">MSFVTIELTQCDGPQCAVECREQTPVGWITFHGIGG</sequence>
<name>A0A0F9MNB8_9ZZZZ</name>
<proteinExistence type="predicted"/>
<reference evidence="1" key="1">
    <citation type="journal article" date="2015" name="Nature">
        <title>Complex archaea that bridge the gap between prokaryotes and eukaryotes.</title>
        <authorList>
            <person name="Spang A."/>
            <person name="Saw J.H."/>
            <person name="Jorgensen S.L."/>
            <person name="Zaremba-Niedzwiedzka K."/>
            <person name="Martijn J."/>
            <person name="Lind A.E."/>
            <person name="van Eijk R."/>
            <person name="Schleper C."/>
            <person name="Guy L."/>
            <person name="Ettema T.J."/>
        </authorList>
    </citation>
    <scope>NUCLEOTIDE SEQUENCE</scope>
</reference>